<dbReference type="Proteomes" id="UP001454036">
    <property type="component" value="Unassembled WGS sequence"/>
</dbReference>
<proteinExistence type="predicted"/>
<organism evidence="1 2">
    <name type="scientific">Lithospermum erythrorhizon</name>
    <name type="common">Purple gromwell</name>
    <name type="synonym">Lithospermum officinale var. erythrorhizon</name>
    <dbReference type="NCBI Taxonomy" id="34254"/>
    <lineage>
        <taxon>Eukaryota</taxon>
        <taxon>Viridiplantae</taxon>
        <taxon>Streptophyta</taxon>
        <taxon>Embryophyta</taxon>
        <taxon>Tracheophyta</taxon>
        <taxon>Spermatophyta</taxon>
        <taxon>Magnoliopsida</taxon>
        <taxon>eudicotyledons</taxon>
        <taxon>Gunneridae</taxon>
        <taxon>Pentapetalae</taxon>
        <taxon>asterids</taxon>
        <taxon>lamiids</taxon>
        <taxon>Boraginales</taxon>
        <taxon>Boraginaceae</taxon>
        <taxon>Boraginoideae</taxon>
        <taxon>Lithospermeae</taxon>
        <taxon>Lithospermum</taxon>
    </lineage>
</organism>
<evidence type="ECO:0000313" key="1">
    <source>
        <dbReference type="EMBL" id="GAA0164104.1"/>
    </source>
</evidence>
<evidence type="ECO:0000313" key="2">
    <source>
        <dbReference type="Proteomes" id="UP001454036"/>
    </source>
</evidence>
<accession>A0AAV3QJ24</accession>
<reference evidence="1 2" key="1">
    <citation type="submission" date="2024-01" db="EMBL/GenBank/DDBJ databases">
        <title>The complete chloroplast genome sequence of Lithospermum erythrorhizon: insights into the phylogenetic relationship among Boraginaceae species and the maternal lineages of purple gromwells.</title>
        <authorList>
            <person name="Okada T."/>
            <person name="Watanabe K."/>
        </authorList>
    </citation>
    <scope>NUCLEOTIDE SEQUENCE [LARGE SCALE GENOMIC DNA]</scope>
</reference>
<name>A0AAV3QJ24_LITER</name>
<dbReference type="AlphaFoldDB" id="A0AAV3QJ24"/>
<comment type="caution">
    <text evidence="1">The sequence shown here is derived from an EMBL/GenBank/DDBJ whole genome shotgun (WGS) entry which is preliminary data.</text>
</comment>
<protein>
    <submittedName>
        <fullName evidence="1">Uncharacterized protein</fullName>
    </submittedName>
</protein>
<gene>
    <name evidence="1" type="ORF">LIER_19818</name>
</gene>
<sequence length="117" mass="13348">MESVVNERDVAVKEKDVFCADRDEMLQTHDCLLDQLLESIRQTQVLEATLKGIRSTDRLEVLVQNSDVGRDLLFRHSSRALERTIQVVQSKMDKAELEVPASFWDQVRDSTSSPCPT</sequence>
<keyword evidence="2" id="KW-1185">Reference proteome</keyword>
<dbReference type="EMBL" id="BAABME010004954">
    <property type="protein sequence ID" value="GAA0164104.1"/>
    <property type="molecule type" value="Genomic_DNA"/>
</dbReference>